<protein>
    <submittedName>
        <fullName evidence="1">Uncharacterized protein</fullName>
    </submittedName>
</protein>
<dbReference type="PATRIC" id="fig|28087.4.peg.2529"/>
<evidence type="ECO:0000313" key="2">
    <source>
        <dbReference type="Proteomes" id="UP000054621"/>
    </source>
</evidence>
<proteinExistence type="predicted"/>
<dbReference type="RefSeq" id="WP_027271886.1">
    <property type="nucleotide sequence ID" value="NZ_CAAAJE010000026.1"/>
</dbReference>
<accession>A0A0W0YG48</accession>
<dbReference type="OrthoDB" id="9903344at2"/>
<organism evidence="1 2">
    <name type="scientific">Legionella sainthelensi</name>
    <dbReference type="NCBI Taxonomy" id="28087"/>
    <lineage>
        <taxon>Bacteria</taxon>
        <taxon>Pseudomonadati</taxon>
        <taxon>Pseudomonadota</taxon>
        <taxon>Gammaproteobacteria</taxon>
        <taxon>Legionellales</taxon>
        <taxon>Legionellaceae</taxon>
        <taxon>Legionella</taxon>
    </lineage>
</organism>
<gene>
    <name evidence="1" type="ORF">Lsai_2350</name>
</gene>
<sequence>MIKNNIIEKNLESIDKDDLRYFFYLSSHNAWVNVAGDLFKLKIKNRVVTTEKQVGRMVYFNKEYRPVTKQEELELKTLISKNAMDPFVCGVSSDSFQLDANENKDLPDLSLKSIQKTFTRIHFNLGDQRSIELSIEICNFDNEFVHQLNTLTSTEEKKHLILEYKNQFITAQEDAKANAFWKAAASGDDEQLRSLFNELNDFDINRKYKGRSIIEAMFDANPKSDLPFKSIQSDHKKTVELLLGHGLEKQIIESASQKYQTIQNNLWFFHRANPMHKNMLPLLNQTDDVEELNNEHAFEVINCAIQ</sequence>
<name>A0A0W0YG48_9GAMM</name>
<dbReference type="EMBL" id="LNYV01000035">
    <property type="protein sequence ID" value="KTD55491.1"/>
    <property type="molecule type" value="Genomic_DNA"/>
</dbReference>
<dbReference type="Proteomes" id="UP000054621">
    <property type="component" value="Unassembled WGS sequence"/>
</dbReference>
<comment type="caution">
    <text evidence="1">The sequence shown here is derived from an EMBL/GenBank/DDBJ whole genome shotgun (WGS) entry which is preliminary data.</text>
</comment>
<reference evidence="1 2" key="1">
    <citation type="submission" date="2015-11" db="EMBL/GenBank/DDBJ databases">
        <title>Genomic analysis of 38 Legionella species identifies large and diverse effector repertoires.</title>
        <authorList>
            <person name="Burstein D."/>
            <person name="Amaro F."/>
            <person name="Zusman T."/>
            <person name="Lifshitz Z."/>
            <person name="Cohen O."/>
            <person name="Gilbert J.A."/>
            <person name="Pupko T."/>
            <person name="Shuman H.A."/>
            <person name="Segal G."/>
        </authorList>
    </citation>
    <scope>NUCLEOTIDE SEQUENCE [LARGE SCALE GENOMIC DNA]</scope>
    <source>
        <strain evidence="1 2">Mt.St.Helens-4</strain>
    </source>
</reference>
<dbReference type="AlphaFoldDB" id="A0A0W0YG48"/>
<dbReference type="STRING" id="28087.Lsai_2350"/>
<evidence type="ECO:0000313" key="1">
    <source>
        <dbReference type="EMBL" id="KTD55491.1"/>
    </source>
</evidence>